<comment type="caution">
    <text evidence="9">The sequence shown here is derived from an EMBL/GenBank/DDBJ whole genome shotgun (WGS) entry which is preliminary data.</text>
</comment>
<protein>
    <submittedName>
        <fullName evidence="9">Winged-helix domain-containing protein</fullName>
    </submittedName>
</protein>
<dbReference type="GO" id="GO:0000156">
    <property type="term" value="F:phosphorelay response regulator activity"/>
    <property type="evidence" value="ECO:0007669"/>
    <property type="project" value="TreeGrafter"/>
</dbReference>
<feature type="domain" description="OmpR/PhoB-type" evidence="8">
    <location>
        <begin position="161"/>
        <end position="260"/>
    </location>
</feature>
<dbReference type="InterPro" id="IPR039420">
    <property type="entry name" value="WalR-like"/>
</dbReference>
<organism evidence="9 10">
    <name type="scientific">Paenibacillus piri</name>
    <dbReference type="NCBI Taxonomy" id="2547395"/>
    <lineage>
        <taxon>Bacteria</taxon>
        <taxon>Bacillati</taxon>
        <taxon>Bacillota</taxon>
        <taxon>Bacilli</taxon>
        <taxon>Bacillales</taxon>
        <taxon>Paenibacillaceae</taxon>
        <taxon>Paenibacillus</taxon>
    </lineage>
</organism>
<dbReference type="PANTHER" id="PTHR48111:SF40">
    <property type="entry name" value="PHOSPHATE REGULON TRANSCRIPTIONAL REGULATORY PROTEIN PHOB"/>
    <property type="match status" value="1"/>
</dbReference>
<evidence type="ECO:0000256" key="6">
    <source>
        <dbReference type="ARBA" id="ARBA00023163"/>
    </source>
</evidence>
<dbReference type="SUPFAM" id="SSF46894">
    <property type="entry name" value="C-terminal effector domain of the bipartite response regulators"/>
    <property type="match status" value="1"/>
</dbReference>
<evidence type="ECO:0000256" key="3">
    <source>
        <dbReference type="ARBA" id="ARBA00023012"/>
    </source>
</evidence>
<keyword evidence="6" id="KW-0804">Transcription</keyword>
<dbReference type="EMBL" id="SMRT01000021">
    <property type="protein sequence ID" value="TDF92316.1"/>
    <property type="molecule type" value="Genomic_DNA"/>
</dbReference>
<feature type="DNA-binding region" description="OmpR/PhoB-type" evidence="7">
    <location>
        <begin position="161"/>
        <end position="260"/>
    </location>
</feature>
<accession>A0A4R5KBA7</accession>
<dbReference type="Gene3D" id="1.10.10.10">
    <property type="entry name" value="Winged helix-like DNA-binding domain superfamily/Winged helix DNA-binding domain"/>
    <property type="match status" value="1"/>
</dbReference>
<keyword evidence="10" id="KW-1185">Reference proteome</keyword>
<evidence type="ECO:0000256" key="4">
    <source>
        <dbReference type="ARBA" id="ARBA00023015"/>
    </source>
</evidence>
<keyword evidence="2" id="KW-0597">Phosphoprotein</keyword>
<dbReference type="GO" id="GO:0005829">
    <property type="term" value="C:cytosol"/>
    <property type="evidence" value="ECO:0007669"/>
    <property type="project" value="TreeGrafter"/>
</dbReference>
<keyword evidence="3" id="KW-0902">Two-component regulatory system</keyword>
<dbReference type="AlphaFoldDB" id="A0A4R5KBA7"/>
<dbReference type="InterPro" id="IPR001867">
    <property type="entry name" value="OmpR/PhoB-type_DNA-bd"/>
</dbReference>
<dbReference type="RefSeq" id="WP_133235244.1">
    <property type="nucleotide sequence ID" value="NZ_SMRT01000021.1"/>
</dbReference>
<keyword evidence="4" id="KW-0805">Transcription regulation</keyword>
<dbReference type="Proteomes" id="UP000295636">
    <property type="component" value="Unassembled WGS sequence"/>
</dbReference>
<dbReference type="Pfam" id="PF00486">
    <property type="entry name" value="Trans_reg_C"/>
    <property type="match status" value="1"/>
</dbReference>
<dbReference type="InterPro" id="IPR036388">
    <property type="entry name" value="WH-like_DNA-bd_sf"/>
</dbReference>
<dbReference type="FunFam" id="1.10.10.10:FF:000018">
    <property type="entry name" value="DNA-binding response regulator ResD"/>
    <property type="match status" value="1"/>
</dbReference>
<evidence type="ECO:0000256" key="2">
    <source>
        <dbReference type="ARBA" id="ARBA00022553"/>
    </source>
</evidence>
<dbReference type="PANTHER" id="PTHR48111">
    <property type="entry name" value="REGULATOR OF RPOS"/>
    <property type="match status" value="1"/>
</dbReference>
<evidence type="ECO:0000313" key="9">
    <source>
        <dbReference type="EMBL" id="TDF92316.1"/>
    </source>
</evidence>
<gene>
    <name evidence="9" type="ORF">E1757_30060</name>
</gene>
<evidence type="ECO:0000256" key="7">
    <source>
        <dbReference type="PROSITE-ProRule" id="PRU01091"/>
    </source>
</evidence>
<evidence type="ECO:0000256" key="5">
    <source>
        <dbReference type="ARBA" id="ARBA00023125"/>
    </source>
</evidence>
<keyword evidence="5 7" id="KW-0238">DNA-binding</keyword>
<dbReference type="InterPro" id="IPR016032">
    <property type="entry name" value="Sig_transdc_resp-reg_C-effctor"/>
</dbReference>
<sequence length="260" mass="28969">MQRENELSTPVNDTGSLLFQPIADGVAAGDYCSTTHRIVVISPLPYSLHLLVRELTAKCYDVLVFRHLDDEALGALPIDLMIIDLTQETELETAAKALSRFQGVPALRLVRPEKLAGLAGDEQGSFAAATLMNWKTSTLEQVLERVHKLLQQGTRQNGQRNEQWQLKDLMVDGNRIAVYRGTDRIEVTKTEFDLLKSLLDAGGAALSRQQLMDRVWGEHYFGGSNTVDVHVKSLRQKLGDDPKKPKYIATIRGVGYRIAD</sequence>
<reference evidence="9 10" key="1">
    <citation type="submission" date="2019-03" db="EMBL/GenBank/DDBJ databases">
        <title>This is whole genome sequence of Paenibacillus sp MS74 strain.</title>
        <authorList>
            <person name="Trinh H.N."/>
        </authorList>
    </citation>
    <scope>NUCLEOTIDE SEQUENCE [LARGE SCALE GENOMIC DNA]</scope>
    <source>
        <strain evidence="9 10">MS74</strain>
    </source>
</reference>
<dbReference type="PROSITE" id="PS51755">
    <property type="entry name" value="OMPR_PHOB"/>
    <property type="match status" value="1"/>
</dbReference>
<dbReference type="CDD" id="cd00383">
    <property type="entry name" value="trans_reg_C"/>
    <property type="match status" value="1"/>
</dbReference>
<proteinExistence type="predicted"/>
<dbReference type="GO" id="GO:0032993">
    <property type="term" value="C:protein-DNA complex"/>
    <property type="evidence" value="ECO:0007669"/>
    <property type="project" value="TreeGrafter"/>
</dbReference>
<evidence type="ECO:0000313" key="10">
    <source>
        <dbReference type="Proteomes" id="UP000295636"/>
    </source>
</evidence>
<evidence type="ECO:0000259" key="8">
    <source>
        <dbReference type="PROSITE" id="PS51755"/>
    </source>
</evidence>
<evidence type="ECO:0000256" key="1">
    <source>
        <dbReference type="ARBA" id="ARBA00004496"/>
    </source>
</evidence>
<dbReference type="GO" id="GO:0000976">
    <property type="term" value="F:transcription cis-regulatory region binding"/>
    <property type="evidence" value="ECO:0007669"/>
    <property type="project" value="TreeGrafter"/>
</dbReference>
<comment type="subcellular location">
    <subcellularLocation>
        <location evidence="1">Cytoplasm</location>
    </subcellularLocation>
</comment>
<name>A0A4R5KBA7_9BACL</name>
<dbReference type="GO" id="GO:0006355">
    <property type="term" value="P:regulation of DNA-templated transcription"/>
    <property type="evidence" value="ECO:0007669"/>
    <property type="project" value="InterPro"/>
</dbReference>
<dbReference type="SMART" id="SM00862">
    <property type="entry name" value="Trans_reg_C"/>
    <property type="match status" value="1"/>
</dbReference>
<dbReference type="OrthoDB" id="2652196at2"/>